<organism evidence="1 2">
    <name type="scientific">Okeania hirsuta</name>
    <dbReference type="NCBI Taxonomy" id="1458930"/>
    <lineage>
        <taxon>Bacteria</taxon>
        <taxon>Bacillati</taxon>
        <taxon>Cyanobacteriota</taxon>
        <taxon>Cyanophyceae</taxon>
        <taxon>Oscillatoriophycideae</taxon>
        <taxon>Oscillatoriales</taxon>
        <taxon>Microcoleaceae</taxon>
        <taxon>Okeania</taxon>
    </lineage>
</organism>
<dbReference type="EMBL" id="RCBY01000419">
    <property type="protein sequence ID" value="RQH20370.1"/>
    <property type="molecule type" value="Genomic_DNA"/>
</dbReference>
<name>A0A3N6NUG0_9CYAN</name>
<dbReference type="Proteomes" id="UP000269154">
    <property type="component" value="Unassembled WGS sequence"/>
</dbReference>
<protein>
    <submittedName>
        <fullName evidence="1">Uncharacterized protein</fullName>
    </submittedName>
</protein>
<reference evidence="1 2" key="1">
    <citation type="journal article" date="2018" name="ACS Chem. Biol.">
        <title>Ketoreductase domain dysfunction expands chemodiversity: malyngamide biosynthesis in the cyanobacterium Okeania hirsuta.</title>
        <authorList>
            <person name="Moss N.A."/>
            <person name="Leao T."/>
            <person name="Rankin M."/>
            <person name="McCullough T.M."/>
            <person name="Qu P."/>
            <person name="Korobeynikov A."/>
            <person name="Smith J.L."/>
            <person name="Gerwick L."/>
            <person name="Gerwick W.H."/>
        </authorList>
    </citation>
    <scope>NUCLEOTIDE SEQUENCE [LARGE SCALE GENOMIC DNA]</scope>
    <source>
        <strain evidence="1 2">PAB10Feb10-1</strain>
    </source>
</reference>
<gene>
    <name evidence="1" type="ORF">D5R40_32085</name>
</gene>
<evidence type="ECO:0000313" key="2">
    <source>
        <dbReference type="Proteomes" id="UP000269154"/>
    </source>
</evidence>
<dbReference type="AlphaFoldDB" id="A0A3N6NUG0"/>
<sequence>MIFSNSFGEALPVLSAGFRVFDGIDIQVVAAGEEFLELTKLDKPTWGLPVPMKYLSIRICQRTGYLFLRKLQRCGRPVACPVSIDSLQNGVFTRDLGIPIRIFLPFCHSISAISKVLSGHFGQLGRFVIQNSEFELAYHLL</sequence>
<keyword evidence="2" id="KW-1185">Reference proteome</keyword>
<evidence type="ECO:0000313" key="1">
    <source>
        <dbReference type="EMBL" id="RQH20370.1"/>
    </source>
</evidence>
<comment type="caution">
    <text evidence="1">The sequence shown here is derived from an EMBL/GenBank/DDBJ whole genome shotgun (WGS) entry which is preliminary data.</text>
</comment>
<accession>A0A3N6NUG0</accession>
<proteinExistence type="predicted"/>